<evidence type="ECO:0000256" key="8">
    <source>
        <dbReference type="PIRNR" id="PIRNR036490"/>
    </source>
</evidence>
<sequence length="805" mass="85179">MSSSNNNVARYFDTMDYGPAPESDTDAREWLARHAEGFGHFIDGRFTLAAEGAHFDTAEPATGQRLARIAQGSAKDVDAAVAAARAAQPGWFALGGHGRARHLYALARMVQRHARLLAVVEALDNGKPIRETRDLDVPLAARHFYHHAGWAQLQEREFADQVPLGVVGQIIPWNFPLLMLAWKIAPALALGNTVVLKPAEFTPLSALLFAELAAQAGLPRGVLNVVTGDGATGAALVAHEGVDKIAFTGSTEVGRLIRTATAGTGKSLTLELGGKSPFIVFDDADIDAAVEGVVDAIWFNQGQVCCAGSRLLLQEGIADDFIARLKRRMQTLRVGSPLDKAIDMGSLIDPTQLERVRSLVAAGVREGASCYQAPGALPPGGSFFPPTLLKGVQPASTVATEEIFGPVLVTMTFRTPDEAVALANNTRYGLAASVWSETIGLALGIAPQLQAGVVWVNATNLFDAGVGFGGYRESGYGREGGREGCYEYLKPRAWAQRKPRADDVAVVAANEAADARNETPLALPAIDRTAKLFIGGKQVRPDGELSSSVFAANGQRAGEVGTGNRKDIRNAVAAARSASGWSSATPHRRAQALYYLAENLSARAGEFAARIASLTGVAAKAAQAEVDASVSRLFAYGAWADKYEGTVHVPPLRGVALATVEAIGVVGVVCPDEAPLLSFVSLLAPNLAMGNRTVIVPGEKHALVATDFYQVLETSDLPGGVVNIVTGPAAGLVRTLAEHDDVDALWVFGAKELSRDAERLSVGNLKRTLVDHGLATDWHDLASGEGAVFLRHATQVKNIWIPYGE</sequence>
<keyword evidence="3 10" id="KW-0560">Oxidoreductase</keyword>
<dbReference type="SUPFAM" id="SSF53720">
    <property type="entry name" value="ALDH-like"/>
    <property type="match status" value="2"/>
</dbReference>
<dbReference type="InterPro" id="IPR011408">
    <property type="entry name" value="Aldehyde_DH"/>
</dbReference>
<proteinExistence type="inferred from homology"/>
<comment type="similarity">
    <text evidence="1 8 10">Belongs to the aldehyde dehydrogenase family.</text>
</comment>
<reference evidence="12 13" key="1">
    <citation type="submission" date="2020-08" db="EMBL/GenBank/DDBJ databases">
        <title>Genomic Encyclopedia of Type Strains, Phase IV (KMG-V): Genome sequencing to study the core and pangenomes of soil and plant-associated prokaryotes.</title>
        <authorList>
            <person name="Whitman W."/>
        </authorList>
    </citation>
    <scope>NUCLEOTIDE SEQUENCE [LARGE SCALE GENOMIC DNA]</scope>
    <source>
        <strain evidence="12 13">34/80</strain>
    </source>
</reference>
<evidence type="ECO:0000313" key="13">
    <source>
        <dbReference type="Proteomes" id="UP000524450"/>
    </source>
</evidence>
<dbReference type="PANTHER" id="PTHR11699">
    <property type="entry name" value="ALDEHYDE DEHYDROGENASE-RELATED"/>
    <property type="match status" value="1"/>
</dbReference>
<name>A0A840FX58_9BURK</name>
<feature type="domain" description="Aldehyde dehydrogenase" evidence="11">
    <location>
        <begin position="551"/>
        <end position="772"/>
    </location>
</feature>
<dbReference type="InterPro" id="IPR016163">
    <property type="entry name" value="Ald_DH_C"/>
</dbReference>
<comment type="function">
    <text evidence="5">Involved in the toluene-4-sulfonate degradation pathway. Does not discriminate between the sulfonate and the carboxyl substituents and can also be involved in the p-toluenecarboxylate degradation pathway.</text>
</comment>
<comment type="subunit">
    <text evidence="2">Homodimer.</text>
</comment>
<evidence type="ECO:0000256" key="5">
    <source>
        <dbReference type="ARBA" id="ARBA00056807"/>
    </source>
</evidence>
<dbReference type="InterPro" id="IPR029510">
    <property type="entry name" value="Ald_DH_CS_GLU"/>
</dbReference>
<organism evidence="12 13">
    <name type="scientific">Variovorax guangxiensis</name>
    <dbReference type="NCBI Taxonomy" id="1775474"/>
    <lineage>
        <taxon>Bacteria</taxon>
        <taxon>Pseudomonadati</taxon>
        <taxon>Pseudomonadota</taxon>
        <taxon>Betaproteobacteria</taxon>
        <taxon>Burkholderiales</taxon>
        <taxon>Comamonadaceae</taxon>
        <taxon>Variovorax</taxon>
    </lineage>
</organism>
<dbReference type="FunFam" id="3.40.605.10:FF:000007">
    <property type="entry name" value="NAD/NADP-dependent betaine aldehyde dehydrogenase"/>
    <property type="match status" value="1"/>
</dbReference>
<dbReference type="EC" id="1.1.1.257" evidence="6"/>
<evidence type="ECO:0000256" key="2">
    <source>
        <dbReference type="ARBA" id="ARBA00011738"/>
    </source>
</evidence>
<evidence type="ECO:0000256" key="9">
    <source>
        <dbReference type="PROSITE-ProRule" id="PRU10007"/>
    </source>
</evidence>
<dbReference type="EMBL" id="JACIFZ010000008">
    <property type="protein sequence ID" value="MBB4224765.1"/>
    <property type="molecule type" value="Genomic_DNA"/>
</dbReference>
<evidence type="ECO:0000313" key="12">
    <source>
        <dbReference type="EMBL" id="MBB4224765.1"/>
    </source>
</evidence>
<evidence type="ECO:0000259" key="11">
    <source>
        <dbReference type="Pfam" id="PF00171"/>
    </source>
</evidence>
<dbReference type="FunFam" id="3.40.309.10:FF:000012">
    <property type="entry name" value="Betaine aldehyde dehydrogenase"/>
    <property type="match status" value="1"/>
</dbReference>
<evidence type="ECO:0000256" key="6">
    <source>
        <dbReference type="ARBA" id="ARBA00066857"/>
    </source>
</evidence>
<evidence type="ECO:0000256" key="10">
    <source>
        <dbReference type="RuleBase" id="RU003345"/>
    </source>
</evidence>
<comment type="catalytic activity">
    <reaction evidence="4">
        <text>4-(hydroxymethyl)benzenesulfonate + NAD(+) = 4-formylbenzenesulfonate + NADH + H(+)</text>
        <dbReference type="Rhea" id="RHEA:24412"/>
        <dbReference type="ChEBI" id="CHEBI:11944"/>
        <dbReference type="ChEBI" id="CHEBI:11987"/>
        <dbReference type="ChEBI" id="CHEBI:15378"/>
        <dbReference type="ChEBI" id="CHEBI:57540"/>
        <dbReference type="ChEBI" id="CHEBI:57945"/>
        <dbReference type="EC" id="1.1.1.257"/>
    </reaction>
</comment>
<dbReference type="Gene3D" id="3.40.309.10">
    <property type="entry name" value="Aldehyde Dehydrogenase, Chain A, domain 2"/>
    <property type="match status" value="1"/>
</dbReference>
<dbReference type="GO" id="GO:0016620">
    <property type="term" value="F:oxidoreductase activity, acting on the aldehyde or oxo group of donors, NAD or NADP as acceptor"/>
    <property type="evidence" value="ECO:0007669"/>
    <property type="project" value="UniProtKB-UniRule"/>
</dbReference>
<dbReference type="InterPro" id="IPR016161">
    <property type="entry name" value="Ald_DH/histidinol_DH"/>
</dbReference>
<dbReference type="InterPro" id="IPR015590">
    <property type="entry name" value="Aldehyde_DH_dom"/>
</dbReference>
<gene>
    <name evidence="12" type="ORF">GGD71_005561</name>
</gene>
<dbReference type="PROSITE" id="PS00687">
    <property type="entry name" value="ALDEHYDE_DEHYDR_GLU"/>
    <property type="match status" value="1"/>
</dbReference>
<dbReference type="GO" id="GO:0018462">
    <property type="term" value="F:4-(hydroxymethyl)benzenesulfonate dehydrogenase activity"/>
    <property type="evidence" value="ECO:0007669"/>
    <property type="project" value="UniProtKB-EC"/>
</dbReference>
<dbReference type="InterPro" id="IPR016162">
    <property type="entry name" value="Ald_DH_N"/>
</dbReference>
<dbReference type="PIRSF" id="PIRSF036490">
    <property type="entry name" value="Aldedh_dupl"/>
    <property type="match status" value="1"/>
</dbReference>
<evidence type="ECO:0000256" key="1">
    <source>
        <dbReference type="ARBA" id="ARBA00009986"/>
    </source>
</evidence>
<feature type="active site" evidence="9">
    <location>
        <position position="271"/>
    </location>
</feature>
<dbReference type="AlphaFoldDB" id="A0A840FX58"/>
<evidence type="ECO:0000256" key="4">
    <source>
        <dbReference type="ARBA" id="ARBA00051407"/>
    </source>
</evidence>
<dbReference type="Gene3D" id="3.40.605.10">
    <property type="entry name" value="Aldehyde Dehydrogenase, Chain A, domain 1"/>
    <property type="match status" value="2"/>
</dbReference>
<dbReference type="Pfam" id="PF00171">
    <property type="entry name" value="Aldedh"/>
    <property type="match status" value="2"/>
</dbReference>
<dbReference type="RefSeq" id="WP_375792107.1">
    <property type="nucleotide sequence ID" value="NZ_JACIFZ010000008.1"/>
</dbReference>
<accession>A0A840FX58</accession>
<feature type="domain" description="Aldehyde dehydrogenase" evidence="11">
    <location>
        <begin position="51"/>
        <end position="491"/>
    </location>
</feature>
<dbReference type="Proteomes" id="UP000524450">
    <property type="component" value="Unassembled WGS sequence"/>
</dbReference>
<evidence type="ECO:0000256" key="7">
    <source>
        <dbReference type="ARBA" id="ARBA00079883"/>
    </source>
</evidence>
<comment type="caution">
    <text evidence="12">The sequence shown here is derived from an EMBL/GenBank/DDBJ whole genome shotgun (WGS) entry which is preliminary data.</text>
</comment>
<evidence type="ECO:0000256" key="3">
    <source>
        <dbReference type="ARBA" id="ARBA00023002"/>
    </source>
</evidence>
<protein>
    <recommendedName>
        <fullName evidence="6">4-(hydroxymethyl)benzenesulfonate dehydrogenase</fullName>
        <ecNumber evidence="6">1.1.1.257</ecNumber>
    </recommendedName>
    <alternativeName>
        <fullName evidence="7">Toluenesulfonate aldehyde dehydrogenase TsaD</fullName>
    </alternativeName>
</protein>